<protein>
    <recommendedName>
        <fullName evidence="3">Tetratricopeptide repeat-containing protein</fullName>
    </recommendedName>
</protein>
<evidence type="ECO:0008006" key="3">
    <source>
        <dbReference type="Google" id="ProtNLM"/>
    </source>
</evidence>
<name>A0A1I6R9K2_9SPHI</name>
<reference evidence="1 2" key="1">
    <citation type="submission" date="2016-10" db="EMBL/GenBank/DDBJ databases">
        <authorList>
            <person name="de Groot N.N."/>
        </authorList>
    </citation>
    <scope>NUCLEOTIDE SEQUENCE [LARGE SCALE GENOMIC DNA]</scope>
    <source>
        <strain evidence="1 2">DSM 22789</strain>
    </source>
</reference>
<evidence type="ECO:0000313" key="2">
    <source>
        <dbReference type="Proteomes" id="UP000198785"/>
    </source>
</evidence>
<dbReference type="OrthoDB" id="594666at2"/>
<evidence type="ECO:0000313" key="1">
    <source>
        <dbReference type="EMBL" id="SFS61371.1"/>
    </source>
</evidence>
<dbReference type="Proteomes" id="UP000198785">
    <property type="component" value="Unassembled WGS sequence"/>
</dbReference>
<dbReference type="EMBL" id="FOZZ01000003">
    <property type="protein sequence ID" value="SFS61371.1"/>
    <property type="molecule type" value="Genomic_DNA"/>
</dbReference>
<accession>A0A1I6R9K2</accession>
<gene>
    <name evidence="1" type="ORF">SAMN05660206_103234</name>
</gene>
<dbReference type="STRING" id="683125.SAMN05660206_103234"/>
<dbReference type="AlphaFoldDB" id="A0A1I6R9K2"/>
<dbReference type="RefSeq" id="WP_093364411.1">
    <property type="nucleotide sequence ID" value="NZ_FOZZ01000003.1"/>
</dbReference>
<proteinExistence type="predicted"/>
<keyword evidence="2" id="KW-1185">Reference proteome</keyword>
<sequence length="342" mass="39905">MESQNVALTTLFHQALVNPGALTKEDFDKLLSKYPYSQPLHFAYERKKAMEEDTDVVSASAVLLARNPTWLQEYIHKPVEKASEIEIVDDDYVPFEDTVVEEILEEEMTPLEEEPVEHEENEASLETLMHEAIGGGDYFALHKHIEEEEVADEMEETTSDPDKEEENVSLYNDELMPYSFRWWLHKTRLEHADTYQPFASPHLPVADKAPFDAAKVDEVILDQQIRENIFRLQNPEDKLSEEVKKKEVQYSRVDKTTELIERFIREEPQIQPPLPDQLTGENKARKSSEEQFDLVTETLANIYVDQAMYVKAIEVYKKLILKFPEKKSYFATQIKNLEEKLY</sequence>
<organism evidence="1 2">
    <name type="scientific">Sphingobacterium wenxiniae</name>
    <dbReference type="NCBI Taxonomy" id="683125"/>
    <lineage>
        <taxon>Bacteria</taxon>
        <taxon>Pseudomonadati</taxon>
        <taxon>Bacteroidota</taxon>
        <taxon>Sphingobacteriia</taxon>
        <taxon>Sphingobacteriales</taxon>
        <taxon>Sphingobacteriaceae</taxon>
        <taxon>Sphingobacterium</taxon>
    </lineage>
</organism>